<dbReference type="InterPro" id="IPR005151">
    <property type="entry name" value="Tail-specific_protease"/>
</dbReference>
<dbReference type="GO" id="GO:0004175">
    <property type="term" value="F:endopeptidase activity"/>
    <property type="evidence" value="ECO:0007669"/>
    <property type="project" value="TreeGrafter"/>
</dbReference>
<dbReference type="Pfam" id="PF03572">
    <property type="entry name" value="Peptidase_S41"/>
    <property type="match status" value="1"/>
</dbReference>
<keyword evidence="3" id="KW-0645">Protease</keyword>
<reference evidence="3 4" key="1">
    <citation type="submission" date="2016-10" db="EMBL/GenBank/DDBJ databases">
        <authorList>
            <person name="de Groot N.N."/>
        </authorList>
    </citation>
    <scope>NUCLEOTIDE SEQUENCE [LARGE SCALE GENOMIC DNA]</scope>
    <source>
        <strain evidence="3 4">DSM 25232</strain>
    </source>
</reference>
<feature type="chain" id="PRO_5011771835" evidence="1">
    <location>
        <begin position="22"/>
        <end position="472"/>
    </location>
</feature>
<dbReference type="Gene3D" id="3.90.226.10">
    <property type="entry name" value="2-enoyl-CoA Hydratase, Chain A, domain 1"/>
    <property type="match status" value="1"/>
</dbReference>
<name>A0A1H7QM01_AQUAM</name>
<dbReference type="PANTHER" id="PTHR32060">
    <property type="entry name" value="TAIL-SPECIFIC PROTEASE"/>
    <property type="match status" value="1"/>
</dbReference>
<dbReference type="SUPFAM" id="SSF52096">
    <property type="entry name" value="ClpP/crotonase"/>
    <property type="match status" value="1"/>
</dbReference>
<dbReference type="Proteomes" id="UP000198521">
    <property type="component" value="Unassembled WGS sequence"/>
</dbReference>
<evidence type="ECO:0000256" key="1">
    <source>
        <dbReference type="SAM" id="SignalP"/>
    </source>
</evidence>
<dbReference type="EMBL" id="FOAB01000004">
    <property type="protein sequence ID" value="SEL48946.1"/>
    <property type="molecule type" value="Genomic_DNA"/>
</dbReference>
<sequence>MKKNITIIPLIFILLYGTINAQQATTNFQKGQILSDLDYLYHSLENTHFNLYAYTSKDDFERNYQIVRSEIKKDSFNLLETTSLLQKVISAANNAHTRIVFPGSIYMEYVQSGGTIFPLEIAFEDGKALVRKNWSKNDIKIGAELKSINGRSIDEVLQKIYPQISAERSYLKNAQIESLTLSRFYWQVFGEQKVFNVELFIEGKRKEIRVDAIKALEDFEMRRDDIINHKRVFAFKSKAAYLNPGSFAGNEDDYRTFIDSAFIEIKKSQTKNLIIDLRNNPGGNDSFSDYMVSYIAGKPFKWFSKFQLKTSQLLKEHVRQTKDTTEAFWKSVLGHKNGEIYDYDFGFYVPKPELKRFKGKVYVLVNRQSYSQSTVTAAQIQDYNLGVIVGEETAEYSNLYASIFSFKLPETGIIVDVPKGLIERINSKKQDLGVIPEIKIIDHLLDDDDEILKELLMIIHGDLKDITKGRRD</sequence>
<evidence type="ECO:0000313" key="3">
    <source>
        <dbReference type="EMBL" id="SEL48946.1"/>
    </source>
</evidence>
<protein>
    <submittedName>
        <fullName evidence="3">C-terminal processing protease CtpA/Prc, contains a PDZ domain</fullName>
    </submittedName>
</protein>
<evidence type="ECO:0000313" key="4">
    <source>
        <dbReference type="Proteomes" id="UP000198521"/>
    </source>
</evidence>
<dbReference type="PANTHER" id="PTHR32060:SF22">
    <property type="entry name" value="CARBOXYL-TERMINAL-PROCESSING PEPTIDASE 3, CHLOROPLASTIC"/>
    <property type="match status" value="1"/>
</dbReference>
<keyword evidence="1" id="KW-0732">Signal</keyword>
<dbReference type="InterPro" id="IPR029045">
    <property type="entry name" value="ClpP/crotonase-like_dom_sf"/>
</dbReference>
<feature type="domain" description="Tail specific protease" evidence="2">
    <location>
        <begin position="240"/>
        <end position="439"/>
    </location>
</feature>
<keyword evidence="4" id="KW-1185">Reference proteome</keyword>
<evidence type="ECO:0000259" key="2">
    <source>
        <dbReference type="Pfam" id="PF03572"/>
    </source>
</evidence>
<proteinExistence type="predicted"/>
<dbReference type="RefSeq" id="WP_091409108.1">
    <property type="nucleotide sequence ID" value="NZ_FOAB01000004.1"/>
</dbReference>
<dbReference type="AlphaFoldDB" id="A0A1H7QM01"/>
<keyword evidence="3" id="KW-0378">Hydrolase</keyword>
<dbReference type="STRING" id="1038014.SAMN04487910_2612"/>
<accession>A0A1H7QM01</accession>
<gene>
    <name evidence="3" type="ORF">SAMN04487910_2612</name>
</gene>
<dbReference type="GO" id="GO:0008236">
    <property type="term" value="F:serine-type peptidase activity"/>
    <property type="evidence" value="ECO:0007669"/>
    <property type="project" value="InterPro"/>
</dbReference>
<feature type="signal peptide" evidence="1">
    <location>
        <begin position="1"/>
        <end position="21"/>
    </location>
</feature>
<dbReference type="GO" id="GO:0006508">
    <property type="term" value="P:proteolysis"/>
    <property type="evidence" value="ECO:0007669"/>
    <property type="project" value="UniProtKB-KW"/>
</dbReference>
<dbReference type="OrthoDB" id="6397760at2"/>
<organism evidence="3 4">
    <name type="scientific">Aquimarina amphilecti</name>
    <dbReference type="NCBI Taxonomy" id="1038014"/>
    <lineage>
        <taxon>Bacteria</taxon>
        <taxon>Pseudomonadati</taxon>
        <taxon>Bacteroidota</taxon>
        <taxon>Flavobacteriia</taxon>
        <taxon>Flavobacteriales</taxon>
        <taxon>Flavobacteriaceae</taxon>
        <taxon>Aquimarina</taxon>
    </lineage>
</organism>